<dbReference type="InterPro" id="IPR010721">
    <property type="entry name" value="UstE-like"/>
</dbReference>
<dbReference type="EMBL" id="CM001232">
    <property type="protein sequence ID" value="EHA53986.1"/>
    <property type="molecule type" value="Genomic_DNA"/>
</dbReference>
<dbReference type="GeneID" id="2681781"/>
<dbReference type="AlphaFoldDB" id="G4MUA5"/>
<evidence type="ECO:0000313" key="3">
    <source>
        <dbReference type="Proteomes" id="UP000009058"/>
    </source>
</evidence>
<dbReference type="InParanoid" id="G4MUA5"/>
<dbReference type="OrthoDB" id="201504at2759"/>
<organism evidence="2 3">
    <name type="scientific">Pyricularia oryzae (strain 70-15 / ATCC MYA-4617 / FGSC 8958)</name>
    <name type="common">Rice blast fungus</name>
    <name type="synonym">Magnaporthe oryzae</name>
    <dbReference type="NCBI Taxonomy" id="242507"/>
    <lineage>
        <taxon>Eukaryota</taxon>
        <taxon>Fungi</taxon>
        <taxon>Dikarya</taxon>
        <taxon>Ascomycota</taxon>
        <taxon>Pezizomycotina</taxon>
        <taxon>Sordariomycetes</taxon>
        <taxon>Sordariomycetidae</taxon>
        <taxon>Magnaporthales</taxon>
        <taxon>Pyriculariaceae</taxon>
        <taxon>Pyricularia</taxon>
    </lineage>
</organism>
<dbReference type="VEuPathDB" id="FungiDB:MGG_10154"/>
<dbReference type="PANTHER" id="PTHR32251:SF23">
    <property type="entry name" value="3-OXO-5-ALPHA-STEROID 4-DEHYDROGENASE (DUF1295)"/>
    <property type="match status" value="1"/>
</dbReference>
<feature type="transmembrane region" description="Helical" evidence="1">
    <location>
        <begin position="53"/>
        <end position="70"/>
    </location>
</feature>
<sequence length="359" mass="40946">MALPALNALEECSDFSKTVEPFLPQLYELPNKLAEVFTSGGSLRALYLGTNPLISAFAFSLVLGFVFLVVSEINKNYSQVDRCWSLLPTVYLAHFDVWARMAGLPSERLDTALFFSTVWSIRLTYNYARKGGYNVGSEDYRWEIVRKNAPAWAFHLLNVVFISFIQSILLFLIAAPAYPMLLAIQFEPQASTADYVFMSIQLGLVALEWFADQQQWDFHGAKKQYQESAKVPQGYTHAEVEQGFVSSGLWAYSRHPNFAAEQTIWFLLYQWSCYDTKVLYSWAAVGSVSLLSLFQGSTWLTELITSGKYPDYKDYQKQVGMFGTYRTGLPGKGYFQETQDHQDKRACQEEREEEAQVNT</sequence>
<dbReference type="KEGG" id="mgr:MGG_10154"/>
<keyword evidence="3" id="KW-1185">Reference proteome</keyword>
<reference key="2">
    <citation type="submission" date="2011-05" db="EMBL/GenBank/DDBJ databases">
        <title>The Genome Sequence of Magnaporthe oryzae 70-15.</title>
        <authorList>
            <consortium name="The Broad Institute Genome Sequencing Platform"/>
            <person name="Ma L.-J."/>
            <person name="Dead R."/>
            <person name="Young S.K."/>
            <person name="Zeng Q."/>
            <person name="Gargeya S."/>
            <person name="Fitzgerald M."/>
            <person name="Haas B."/>
            <person name="Abouelleil A."/>
            <person name="Alvarado L."/>
            <person name="Arachchi H.M."/>
            <person name="Berlin A."/>
            <person name="Brown A."/>
            <person name="Chapman S.B."/>
            <person name="Chen Z."/>
            <person name="Dunbar C."/>
            <person name="Freedman E."/>
            <person name="Gearin G."/>
            <person name="Gellesch M."/>
            <person name="Goldberg J."/>
            <person name="Griggs A."/>
            <person name="Gujja S."/>
            <person name="Heiman D."/>
            <person name="Howarth C."/>
            <person name="Larson L."/>
            <person name="Lui A."/>
            <person name="MacDonald P.J.P."/>
            <person name="Mehta T."/>
            <person name="Montmayeur A."/>
            <person name="Murphy C."/>
            <person name="Neiman D."/>
            <person name="Pearson M."/>
            <person name="Priest M."/>
            <person name="Roberts A."/>
            <person name="Saif S."/>
            <person name="Shea T."/>
            <person name="Shenoy N."/>
            <person name="Sisk P."/>
            <person name="Stolte C."/>
            <person name="Sykes S."/>
            <person name="Yandava C."/>
            <person name="Wortman J."/>
            <person name="Nusbaum C."/>
            <person name="Birren B."/>
        </authorList>
    </citation>
    <scope>NUCLEOTIDE SEQUENCE</scope>
    <source>
        <strain>70-15</strain>
    </source>
</reference>
<dbReference type="eggNOG" id="KOG4650">
    <property type="taxonomic scope" value="Eukaryota"/>
</dbReference>
<keyword evidence="1" id="KW-0812">Transmembrane</keyword>
<dbReference type="Gene3D" id="1.20.120.1630">
    <property type="match status" value="1"/>
</dbReference>
<protein>
    <recommendedName>
        <fullName evidence="4">DUF1295 domain-containing protein</fullName>
    </recommendedName>
</protein>
<dbReference type="GO" id="GO:0016020">
    <property type="term" value="C:membrane"/>
    <property type="evidence" value="ECO:0007669"/>
    <property type="project" value="TreeGrafter"/>
</dbReference>
<evidence type="ECO:0000313" key="2">
    <source>
        <dbReference type="EMBL" id="EHA53986.1"/>
    </source>
</evidence>
<accession>G4MUA5</accession>
<reference evidence="2 3" key="1">
    <citation type="journal article" date="2005" name="Nature">
        <title>The genome sequence of the rice blast fungus Magnaporthe grisea.</title>
        <authorList>
            <person name="Dean R.A."/>
            <person name="Talbot N.J."/>
            <person name="Ebbole D.J."/>
            <person name="Farman M.L."/>
            <person name="Mitchell T.K."/>
            <person name="Orbach M.J."/>
            <person name="Thon M."/>
            <person name="Kulkarni R."/>
            <person name="Xu J.R."/>
            <person name="Pan H."/>
            <person name="Read N.D."/>
            <person name="Lee Y.H."/>
            <person name="Carbone I."/>
            <person name="Brown D."/>
            <person name="Oh Y.Y."/>
            <person name="Donofrio N."/>
            <person name="Jeong J.S."/>
            <person name="Soanes D.M."/>
            <person name="Djonovic S."/>
            <person name="Kolomiets E."/>
            <person name="Rehmeyer C."/>
            <person name="Li W."/>
            <person name="Harding M."/>
            <person name="Kim S."/>
            <person name="Lebrun M.H."/>
            <person name="Bohnert H."/>
            <person name="Coughlan S."/>
            <person name="Butler J."/>
            <person name="Calvo S."/>
            <person name="Ma L.J."/>
            <person name="Nicol R."/>
            <person name="Purcell S."/>
            <person name="Nusbaum C."/>
            <person name="Galagan J.E."/>
            <person name="Birren B.W."/>
        </authorList>
    </citation>
    <scope>NUCLEOTIDE SEQUENCE [LARGE SCALE GENOMIC DNA]</scope>
    <source>
        <strain evidence="3">70-15 / ATCC MYA-4617 / FGSC 8958</strain>
    </source>
</reference>
<dbReference type="Proteomes" id="UP000009058">
    <property type="component" value="Chromosome 2"/>
</dbReference>
<evidence type="ECO:0008006" key="4">
    <source>
        <dbReference type="Google" id="ProtNLM"/>
    </source>
</evidence>
<dbReference type="HOGENOM" id="CLU_043418_0_1_1"/>
<dbReference type="RefSeq" id="XP_003713793.1">
    <property type="nucleotide sequence ID" value="XM_003713745.1"/>
</dbReference>
<name>G4MUA5_PYRO7</name>
<gene>
    <name evidence="2" type="ORF">MGG_10154</name>
</gene>
<dbReference type="OMA" id="WRKGGYQ"/>
<proteinExistence type="predicted"/>
<evidence type="ECO:0000256" key="1">
    <source>
        <dbReference type="SAM" id="Phobius"/>
    </source>
</evidence>
<keyword evidence="1" id="KW-1133">Transmembrane helix</keyword>
<dbReference type="PANTHER" id="PTHR32251">
    <property type="entry name" value="3-OXO-5-ALPHA-STEROID 4-DEHYDROGENASE"/>
    <property type="match status" value="1"/>
</dbReference>
<keyword evidence="1" id="KW-0472">Membrane</keyword>
<dbReference type="Pfam" id="PF06966">
    <property type="entry name" value="DUF1295"/>
    <property type="match status" value="1"/>
</dbReference>
<feature type="transmembrane region" description="Helical" evidence="1">
    <location>
        <begin position="151"/>
        <end position="175"/>
    </location>
</feature>